<evidence type="ECO:0000313" key="2">
    <source>
        <dbReference type="Proteomes" id="UP000003919"/>
    </source>
</evidence>
<dbReference type="RefSeq" id="WP_008197734.1">
    <property type="nucleotide sequence ID" value="NZ_CM001023.1"/>
</dbReference>
<gene>
    <name evidence="1" type="ORF">ALPR1_00845</name>
</gene>
<dbReference type="EMBL" id="AAXU02000001">
    <property type="protein sequence ID" value="EAZ81744.1"/>
    <property type="molecule type" value="Genomic_DNA"/>
</dbReference>
<sequence>MKNSRYLLPLFLAVMASCSSKENSENPASKSVEISYELDTVMIDAGEEFIHVNWQMMSSDLSKDGKYLYNFKTGAEKPGVEIINLEELKLKQVIPMSLDGPNNIRHPYISSVDVLDDDTFYLSDSYFLYRFDQEGTKLSTLNLADHNFEGEKLPDDLRIDLNQTLSEDGNSLITFYADKFLEKAPMGIAVFDFQKESFYYKPVDVLKSLEKYRVNFYFNDNPAGAMFSSFYLLSKNDTLIFSNGGVNQLYFYNLKTDSISHKTYSSEFTSYEITSSYPSRMDDEVAYRELTKETQKEVNYGRLYYDKVHQVYWRFTKEFNKMKGETPLFKTVLTVFDPQFDQLGEILLQEDFVLPYKVFVKNGAIWTFLNIEDEVAFVRLKPTINYE</sequence>
<protein>
    <recommendedName>
        <fullName evidence="3">Lipoprotein</fullName>
    </recommendedName>
</protein>
<dbReference type="HOGENOM" id="CLU_059145_0_0_10"/>
<evidence type="ECO:0008006" key="3">
    <source>
        <dbReference type="Google" id="ProtNLM"/>
    </source>
</evidence>
<dbReference type="STRING" id="388413.ALPR1_00845"/>
<dbReference type="Proteomes" id="UP000003919">
    <property type="component" value="Unassembled WGS sequence"/>
</dbReference>
<dbReference type="SUPFAM" id="SSF50969">
    <property type="entry name" value="YVTN repeat-like/Quinoprotein amine dehydrogenase"/>
    <property type="match status" value="1"/>
</dbReference>
<organism evidence="1 2">
    <name type="scientific">Algoriphagus machipongonensis</name>
    <dbReference type="NCBI Taxonomy" id="388413"/>
    <lineage>
        <taxon>Bacteria</taxon>
        <taxon>Pseudomonadati</taxon>
        <taxon>Bacteroidota</taxon>
        <taxon>Cytophagia</taxon>
        <taxon>Cytophagales</taxon>
        <taxon>Cyclobacteriaceae</taxon>
        <taxon>Algoriphagus</taxon>
    </lineage>
</organism>
<comment type="caution">
    <text evidence="1">The sequence shown here is derived from an EMBL/GenBank/DDBJ whole genome shotgun (WGS) entry which is preliminary data.</text>
</comment>
<name>A3HUC2_9BACT</name>
<dbReference type="InterPro" id="IPR011044">
    <property type="entry name" value="Quino_amine_DH_bsu"/>
</dbReference>
<dbReference type="eggNOG" id="ENOG5032TA5">
    <property type="taxonomic scope" value="Bacteria"/>
</dbReference>
<dbReference type="AlphaFoldDB" id="A3HUC2"/>
<evidence type="ECO:0000313" key="1">
    <source>
        <dbReference type="EMBL" id="EAZ81744.1"/>
    </source>
</evidence>
<reference evidence="1 2" key="1">
    <citation type="journal article" date="2011" name="J. Bacteriol.">
        <title>Complete genome sequence of Algoriphagus sp. PR1, bacterial prey of a colony-forming choanoflagellate.</title>
        <authorList>
            <person name="Alegado R.A."/>
            <person name="Ferriera S."/>
            <person name="Nusbaum C."/>
            <person name="Young S.K."/>
            <person name="Zeng Q."/>
            <person name="Imamovic A."/>
            <person name="Fairclough S.R."/>
            <person name="King N."/>
        </authorList>
    </citation>
    <scope>NUCLEOTIDE SEQUENCE [LARGE SCALE GENOMIC DNA]</scope>
    <source>
        <strain evidence="1 2">PR1</strain>
    </source>
</reference>
<dbReference type="OrthoDB" id="833511at2"/>
<dbReference type="PROSITE" id="PS51257">
    <property type="entry name" value="PROKAR_LIPOPROTEIN"/>
    <property type="match status" value="1"/>
</dbReference>
<dbReference type="Pfam" id="PF13970">
    <property type="entry name" value="DUF4221"/>
    <property type="match status" value="1"/>
</dbReference>
<keyword evidence="2" id="KW-1185">Reference proteome</keyword>
<dbReference type="InterPro" id="IPR025316">
    <property type="entry name" value="DUF4221"/>
</dbReference>
<accession>A3HUC2</accession>
<proteinExistence type="predicted"/>